<dbReference type="InterPro" id="IPR001375">
    <property type="entry name" value="Peptidase_S9_cat"/>
</dbReference>
<reference evidence="2 3" key="1">
    <citation type="submission" date="2013-09" db="EMBL/GenBank/DDBJ databases">
        <title>Corchorus capsularis genome sequencing.</title>
        <authorList>
            <person name="Alam M."/>
            <person name="Haque M.S."/>
            <person name="Islam M.S."/>
            <person name="Emdad E.M."/>
            <person name="Islam M.M."/>
            <person name="Ahmed B."/>
            <person name="Halim A."/>
            <person name="Hossen Q.M.M."/>
            <person name="Hossain M.Z."/>
            <person name="Ahmed R."/>
            <person name="Khan M.M."/>
            <person name="Islam R."/>
            <person name="Rashid M.M."/>
            <person name="Khan S.A."/>
            <person name="Rahman M.S."/>
            <person name="Alam M."/>
        </authorList>
    </citation>
    <scope>NUCLEOTIDE SEQUENCE [LARGE SCALE GENOMIC DNA]</scope>
    <source>
        <strain evidence="3">cv. CVL-1</strain>
        <tissue evidence="2">Whole seedling</tissue>
    </source>
</reference>
<keyword evidence="3" id="KW-1185">Reference proteome</keyword>
<dbReference type="SUPFAM" id="SSF82171">
    <property type="entry name" value="DPP6 N-terminal domain-like"/>
    <property type="match status" value="1"/>
</dbReference>
<evidence type="ECO:0000313" key="3">
    <source>
        <dbReference type="Proteomes" id="UP000188268"/>
    </source>
</evidence>
<proteinExistence type="predicted"/>
<dbReference type="AlphaFoldDB" id="A0A1R3I916"/>
<name>A0A1R3I916_COCAP</name>
<dbReference type="PANTHER" id="PTHR43056">
    <property type="entry name" value="PEPTIDASE S9 PROLYL OLIGOPEPTIDASE"/>
    <property type="match status" value="1"/>
</dbReference>
<organism evidence="2 3">
    <name type="scientific">Corchorus capsularis</name>
    <name type="common">Jute</name>
    <dbReference type="NCBI Taxonomy" id="210143"/>
    <lineage>
        <taxon>Eukaryota</taxon>
        <taxon>Viridiplantae</taxon>
        <taxon>Streptophyta</taxon>
        <taxon>Embryophyta</taxon>
        <taxon>Tracheophyta</taxon>
        <taxon>Spermatophyta</taxon>
        <taxon>Magnoliopsida</taxon>
        <taxon>eudicotyledons</taxon>
        <taxon>Gunneridae</taxon>
        <taxon>Pentapetalae</taxon>
        <taxon>rosids</taxon>
        <taxon>malvids</taxon>
        <taxon>Malvales</taxon>
        <taxon>Malvaceae</taxon>
        <taxon>Grewioideae</taxon>
        <taxon>Apeibeae</taxon>
        <taxon>Corchorus</taxon>
    </lineage>
</organism>
<dbReference type="GO" id="GO:0006508">
    <property type="term" value="P:proteolysis"/>
    <property type="evidence" value="ECO:0007669"/>
    <property type="project" value="InterPro"/>
</dbReference>
<sequence>MALSILTRFITTSTPPPFSSALIFNHFSKTRIIFTIAATRRKTRFHNFRTMATSQAQDNKTTAPYGSWKSPITADVVSGASKRLGGTAVDSHGNLYWLESRPSEAGRAVLVKEAEKPGDEPIDITPKDFAVRTVAQEYGGGAFSISGDTVIFSNYKDQRLYKQSISSKDSSPLPITPDYGGPVVSYADGVFDSRFDRFITVMEDRRESSINAITTIAAVPLNGGDIKEPKVLVSGNDFYAFPRLDPKGEKIAWIEWSHPNMPWDKSELWVGYISENGDVYKRVCVAGFDPNIVESPTEPKWSPTGELYFITDRKNGFWNLHKWVESKNEVLPLYSLNAEFARPLWIFGMNSYEFIKSELEKTLIAYSYRQNGRSYLGILDVQGSLSPLNIPFTDIDNITSWNACLYVEGASAVHPSSVAKVTLDDNKVNVVDFKIVWSSSPDCLKYESYFSLPELIEFPTEVPGQNAYAYYYPPSNPLYQATQEEKPPLLLKSHGGPTSETRGMLNLSIQYWTSRGWAFVDVNYGGSTGYGREYRERLLGQWGIVDVDDCCSCAKFLVEKGKADKERLCITGGSAGGYTTLAALAFRDTFKAGASLYGVADLGLLRAETHKFESRYLDNLVGSEKNYFERSPINFVDKFSCPIILFQGLEDKVVPPDQARKIYQALKEKGLPVALVEYEGEQHGFRKAENIIFTLEQQMVFFARLVGHFDVADPITPIKIDNFD</sequence>
<dbReference type="Gramene" id="OMO79011">
    <property type="protein sequence ID" value="OMO79011"/>
    <property type="gene ID" value="CCACVL1_13954"/>
</dbReference>
<feature type="domain" description="Peptidase S9 prolyl oligopeptidase catalytic" evidence="1">
    <location>
        <begin position="507"/>
        <end position="707"/>
    </location>
</feature>
<comment type="caution">
    <text evidence="2">The sequence shown here is derived from an EMBL/GenBank/DDBJ whole genome shotgun (WGS) entry which is preliminary data.</text>
</comment>
<dbReference type="OrthoDB" id="416344at2759"/>
<dbReference type="Proteomes" id="UP000188268">
    <property type="component" value="Unassembled WGS sequence"/>
</dbReference>
<dbReference type="Gene3D" id="3.40.50.1820">
    <property type="entry name" value="alpha/beta hydrolase"/>
    <property type="match status" value="1"/>
</dbReference>
<dbReference type="InterPro" id="IPR029058">
    <property type="entry name" value="AB_hydrolase_fold"/>
</dbReference>
<gene>
    <name evidence="2" type="ORF">CCACVL1_13954</name>
</gene>
<dbReference type="GO" id="GO:0008236">
    <property type="term" value="F:serine-type peptidase activity"/>
    <property type="evidence" value="ECO:0007669"/>
    <property type="project" value="InterPro"/>
</dbReference>
<evidence type="ECO:0000313" key="2">
    <source>
        <dbReference type="EMBL" id="OMO79011.1"/>
    </source>
</evidence>
<dbReference type="PANTHER" id="PTHR43056:SF5">
    <property type="entry name" value="PEPTIDASE S9 PROLYL OLIGOPEPTIDASE CATALYTIC DOMAIN-CONTAINING PROTEIN"/>
    <property type="match status" value="1"/>
</dbReference>
<dbReference type="EMBL" id="AWWV01010501">
    <property type="protein sequence ID" value="OMO79011.1"/>
    <property type="molecule type" value="Genomic_DNA"/>
</dbReference>
<protein>
    <recommendedName>
        <fullName evidence="1">Peptidase S9 prolyl oligopeptidase catalytic domain-containing protein</fullName>
    </recommendedName>
</protein>
<dbReference type="STRING" id="210143.A0A1R3I916"/>
<dbReference type="InterPro" id="IPR050585">
    <property type="entry name" value="Xaa-Pro_dipeptidyl-ppase/CocE"/>
</dbReference>
<dbReference type="OMA" id="GYTTLCA"/>
<evidence type="ECO:0000259" key="1">
    <source>
        <dbReference type="Pfam" id="PF00326"/>
    </source>
</evidence>
<dbReference type="SUPFAM" id="SSF53474">
    <property type="entry name" value="alpha/beta-Hydrolases"/>
    <property type="match status" value="1"/>
</dbReference>
<accession>A0A1R3I916</accession>
<dbReference type="Pfam" id="PF00326">
    <property type="entry name" value="Peptidase_S9"/>
    <property type="match status" value="1"/>
</dbReference>